<evidence type="ECO:0000256" key="3">
    <source>
        <dbReference type="ARBA" id="ARBA00010790"/>
    </source>
</evidence>
<evidence type="ECO:0000256" key="14">
    <source>
        <dbReference type="ARBA" id="ARBA00034010"/>
    </source>
</evidence>
<reference evidence="23" key="1">
    <citation type="submission" date="2020-11" db="EMBL/GenBank/DDBJ databases">
        <authorList>
            <consortium name="DOE Joint Genome Institute"/>
            <person name="Ahrendt S."/>
            <person name="Riley R."/>
            <person name="Andreopoulos W."/>
            <person name="Labutti K."/>
            <person name="Pangilinan J."/>
            <person name="Ruiz-Duenas F.J."/>
            <person name="Barrasa J.M."/>
            <person name="Sanchez-Garcia M."/>
            <person name="Camarero S."/>
            <person name="Miyauchi S."/>
            <person name="Serrano A."/>
            <person name="Linde D."/>
            <person name="Babiker R."/>
            <person name="Drula E."/>
            <person name="Ayuso-Fernandez I."/>
            <person name="Pacheco R."/>
            <person name="Padilla G."/>
            <person name="Ferreira P."/>
            <person name="Barriuso J."/>
            <person name="Kellner H."/>
            <person name="Castanera R."/>
            <person name="Alfaro M."/>
            <person name="Ramirez L."/>
            <person name="Pisabarro A.G."/>
            <person name="Kuo A."/>
            <person name="Tritt A."/>
            <person name="Lipzen A."/>
            <person name="He G."/>
            <person name="Yan M."/>
            <person name="Ng V."/>
            <person name="Cullen D."/>
            <person name="Martin F."/>
            <person name="Rosso M.-N."/>
            <person name="Henrissat B."/>
            <person name="Hibbett D."/>
            <person name="Martinez A.T."/>
            <person name="Grigoriev I.V."/>
        </authorList>
    </citation>
    <scope>NUCLEOTIDE SEQUENCE</scope>
    <source>
        <strain evidence="23">CIRM-BRFM 674</strain>
    </source>
</reference>
<dbReference type="InterPro" id="IPR000172">
    <property type="entry name" value="GMC_OxRdtase_N"/>
</dbReference>
<feature type="active site" description="Proton donor" evidence="18">
    <location>
        <position position="535"/>
    </location>
</feature>
<keyword evidence="8" id="KW-0732">Signal</keyword>
<comment type="subcellular location">
    <subcellularLocation>
        <location evidence="2">Secreted</location>
    </subcellularLocation>
</comment>
<comment type="cofactor">
    <cofactor evidence="1 19">
        <name>FAD</name>
        <dbReference type="ChEBI" id="CHEBI:57692"/>
    </cofactor>
</comment>
<evidence type="ECO:0000256" key="15">
    <source>
        <dbReference type="ARBA" id="ARBA00034029"/>
    </source>
</evidence>
<evidence type="ECO:0000256" key="19">
    <source>
        <dbReference type="PIRSR" id="PIRSR000137-2"/>
    </source>
</evidence>
<dbReference type="EMBL" id="MU155404">
    <property type="protein sequence ID" value="KAF9473985.1"/>
    <property type="molecule type" value="Genomic_DNA"/>
</dbReference>
<dbReference type="EC" id="1.1.99.29" evidence="5"/>
<dbReference type="SUPFAM" id="SSF51905">
    <property type="entry name" value="FAD/NAD(P)-binding domain"/>
    <property type="match status" value="1"/>
</dbReference>
<proteinExistence type="inferred from homology"/>
<evidence type="ECO:0000313" key="24">
    <source>
        <dbReference type="Proteomes" id="UP000807469"/>
    </source>
</evidence>
<dbReference type="Gene3D" id="3.30.560.10">
    <property type="entry name" value="Glucose Oxidase, domain 3"/>
    <property type="match status" value="1"/>
</dbReference>
<evidence type="ECO:0000256" key="11">
    <source>
        <dbReference type="ARBA" id="ARBA00023180"/>
    </source>
</evidence>
<feature type="domain" description="Glucose-methanol-choline oxidoreductase N-terminal" evidence="22">
    <location>
        <begin position="278"/>
        <end position="292"/>
    </location>
</feature>
<evidence type="ECO:0000256" key="10">
    <source>
        <dbReference type="ARBA" id="ARBA00023002"/>
    </source>
</evidence>
<organism evidence="23 24">
    <name type="scientific">Pholiota conissans</name>
    <dbReference type="NCBI Taxonomy" id="109636"/>
    <lineage>
        <taxon>Eukaryota</taxon>
        <taxon>Fungi</taxon>
        <taxon>Dikarya</taxon>
        <taxon>Basidiomycota</taxon>
        <taxon>Agaricomycotina</taxon>
        <taxon>Agaricomycetes</taxon>
        <taxon>Agaricomycetidae</taxon>
        <taxon>Agaricales</taxon>
        <taxon>Agaricineae</taxon>
        <taxon>Strophariaceae</taxon>
        <taxon>Pholiota</taxon>
    </lineage>
</organism>
<evidence type="ECO:0000256" key="12">
    <source>
        <dbReference type="ARBA" id="ARBA00024699"/>
    </source>
</evidence>
<name>A0A9P5YSM8_9AGAR</name>
<keyword evidence="6" id="KW-0964">Secreted</keyword>
<comment type="similarity">
    <text evidence="3 20">Belongs to the GMC oxidoreductase family.</text>
</comment>
<sequence length="602" mass="65913">MAASIDQVSGKKFDFIVIGGGTAGLALATRLSEDEKISVLVLEAGPANLNDPLLLTPGRFGIQFKNPNYDWAFVTTSQKKLDGRPVNWARGKTLGGSSAINFFAYHLPSKQDIDAFEKLGNPRWNWDLLKKYYYKSSGFIPPAVKREEISYDIDQRNLNGPVKYSYTMNSSGFEGPYLEALKSLGVPRVAEPFAGEIKGAWISPVTINPMTKGRSYAANDYYEPNADRKNFTVLNNAYVAKIDLLKVNGIATATGVQFIYEGKTHKVLTGKEVIVSAGTIMSPQVLELSGIGSRKILDAAGVEPIVDIPGVGENVQEHCYGGITYEVKEEVQDQFTTFDIARDPAQLEKQRTLLAEGKGALAISATAMTFLPLAAISPNAEALNKDLEKTIDKGIATGRYSPGLQKQLKIQLESIKEGYPNTEGILEPGFMTSPDTSEVGKKYVTLISLMHRPFSRGTIHIASNNPLDYPKIDPHYFEEQYDLLAFRELFKFNRRLARTEPLNGILGVEINPGAGCITDEQIEDYLKKSCNTTYHTSGSCSMLPLQDGGVVDPQLKVYGTTNIRVVDISIIPLHIGCHPQATAYAIGELAADIIKGRALQEA</sequence>
<dbReference type="Gene3D" id="3.50.50.60">
    <property type="entry name" value="FAD/NAD(P)-binding domain"/>
    <property type="match status" value="1"/>
</dbReference>
<accession>A0A9P5YSM8</accession>
<evidence type="ECO:0000256" key="7">
    <source>
        <dbReference type="ARBA" id="ARBA00022630"/>
    </source>
</evidence>
<dbReference type="Pfam" id="PF05199">
    <property type="entry name" value="GMC_oxred_C"/>
    <property type="match status" value="1"/>
</dbReference>
<dbReference type="GO" id="GO:0005576">
    <property type="term" value="C:extracellular region"/>
    <property type="evidence" value="ECO:0007669"/>
    <property type="project" value="UniProtKB-SubCell"/>
</dbReference>
<dbReference type="InterPro" id="IPR012132">
    <property type="entry name" value="GMC_OxRdtase"/>
</dbReference>
<keyword evidence="9 19" id="KW-0274">FAD</keyword>
<comment type="caution">
    <text evidence="23">The sequence shown here is derived from an EMBL/GenBank/DDBJ whole genome shotgun (WGS) entry which is preliminary data.</text>
</comment>
<comment type="subunit">
    <text evidence="4">Monomer.</text>
</comment>
<evidence type="ECO:0000256" key="20">
    <source>
        <dbReference type="RuleBase" id="RU003968"/>
    </source>
</evidence>
<comment type="catalytic activity">
    <reaction evidence="16">
        <text>a pyranoside + acceptor = a pyranosid-3-ulose + reduced acceptor.</text>
        <dbReference type="EC" id="1.1.99.29"/>
    </reaction>
</comment>
<evidence type="ECO:0000259" key="21">
    <source>
        <dbReference type="PROSITE" id="PS00623"/>
    </source>
</evidence>
<evidence type="ECO:0000256" key="8">
    <source>
        <dbReference type="ARBA" id="ARBA00022729"/>
    </source>
</evidence>
<evidence type="ECO:0000256" key="16">
    <source>
        <dbReference type="ARBA" id="ARBA00034050"/>
    </source>
</evidence>
<comment type="catalytic activity">
    <reaction evidence="17">
        <text>a pyranoside + acceptor = a pyranosid-3,4-diulose + reduced acceptor.</text>
        <dbReference type="EC" id="1.1.99.29"/>
    </reaction>
</comment>
<evidence type="ECO:0000256" key="2">
    <source>
        <dbReference type="ARBA" id="ARBA00004613"/>
    </source>
</evidence>
<dbReference type="PANTHER" id="PTHR11552">
    <property type="entry name" value="GLUCOSE-METHANOL-CHOLINE GMC OXIDOREDUCTASE"/>
    <property type="match status" value="1"/>
</dbReference>
<evidence type="ECO:0000256" key="5">
    <source>
        <dbReference type="ARBA" id="ARBA00013177"/>
    </source>
</evidence>
<evidence type="ECO:0000256" key="9">
    <source>
        <dbReference type="ARBA" id="ARBA00022827"/>
    </source>
</evidence>
<comment type="catalytic activity">
    <reaction evidence="15">
        <text>pyranose + acceptor = pyranos-3-ulose + reduced acceptor.</text>
        <dbReference type="EC" id="1.1.99.29"/>
    </reaction>
</comment>
<keyword evidence="7 20" id="KW-0285">Flavoprotein</keyword>
<evidence type="ECO:0000259" key="22">
    <source>
        <dbReference type="PROSITE" id="PS00624"/>
    </source>
</evidence>
<keyword evidence="11" id="KW-0325">Glycoprotein</keyword>
<dbReference type="PANTHER" id="PTHR11552:SF201">
    <property type="entry name" value="GLUCOSE-METHANOL-CHOLINE OXIDOREDUCTASE N-TERMINAL DOMAIN-CONTAINING PROTEIN"/>
    <property type="match status" value="1"/>
</dbReference>
<dbReference type="InterPro" id="IPR007867">
    <property type="entry name" value="GMC_OxRtase_C"/>
</dbReference>
<evidence type="ECO:0000256" key="1">
    <source>
        <dbReference type="ARBA" id="ARBA00001974"/>
    </source>
</evidence>
<dbReference type="PROSITE" id="PS00624">
    <property type="entry name" value="GMC_OXRED_2"/>
    <property type="match status" value="1"/>
</dbReference>
<keyword evidence="10" id="KW-0560">Oxidoreductase</keyword>
<comment type="function">
    <text evidence="12">Catalyzes the single-oxidation or sequential double oxidation reaction of carbohydrates primarily at carbon-2 and/or carbon-3 with the concomitant reduction of the flavin. The enzyme exhibits a broad sugar substrate specificity, oxidizing different aldopyranoses to the corresponding C-1, C-2, C-3 or C-1,2, C-2,3 and C-3,4 (di)dehydro sugars with substrate-specific regioselectivity. Accepts only a narrow range of electron acceptors such as substituted benzoquinones and complexed metal ions and reacts extremely slowly with O(2) as acceptor. May play a role in the natural recycling of plant matter by oxidizing all major monosaccharides in lignocellulose and by reducing quinone compounds or reactive radical species generated during lignin depolymerization.</text>
</comment>
<comment type="catalytic activity">
    <reaction evidence="14">
        <text>pyranose + acceptor = pyranos-2,3-diulose + reduced acceptor.</text>
        <dbReference type="EC" id="1.1.99.29"/>
    </reaction>
</comment>
<feature type="binding site" evidence="19">
    <location>
        <begin position="579"/>
        <end position="580"/>
    </location>
    <ligand>
        <name>FAD</name>
        <dbReference type="ChEBI" id="CHEBI:57692"/>
    </ligand>
</feature>
<feature type="binding site" evidence="19">
    <location>
        <position position="239"/>
    </location>
    <ligand>
        <name>FAD</name>
        <dbReference type="ChEBI" id="CHEBI:57692"/>
    </ligand>
</feature>
<dbReference type="Pfam" id="PF00732">
    <property type="entry name" value="GMC_oxred_N"/>
    <property type="match status" value="1"/>
</dbReference>
<evidence type="ECO:0000256" key="4">
    <source>
        <dbReference type="ARBA" id="ARBA00011245"/>
    </source>
</evidence>
<keyword evidence="24" id="KW-1185">Reference proteome</keyword>
<dbReference type="InterPro" id="IPR036188">
    <property type="entry name" value="FAD/NAD-bd_sf"/>
</dbReference>
<dbReference type="SUPFAM" id="SSF54373">
    <property type="entry name" value="FAD-linked reductases, C-terminal domain"/>
    <property type="match status" value="1"/>
</dbReference>
<dbReference type="OrthoDB" id="269227at2759"/>
<feature type="active site" description="Proton acceptor" evidence="18">
    <location>
        <position position="578"/>
    </location>
</feature>
<dbReference type="GO" id="GO:0033718">
    <property type="term" value="F:pyranose dehydrogenase (acceptor) activity"/>
    <property type="evidence" value="ECO:0007669"/>
    <property type="project" value="UniProtKB-EC"/>
</dbReference>
<dbReference type="AlphaFoldDB" id="A0A9P5YSM8"/>
<evidence type="ECO:0000313" key="23">
    <source>
        <dbReference type="EMBL" id="KAF9473985.1"/>
    </source>
</evidence>
<evidence type="ECO:0000256" key="18">
    <source>
        <dbReference type="PIRSR" id="PIRSR000137-1"/>
    </source>
</evidence>
<dbReference type="Proteomes" id="UP000807469">
    <property type="component" value="Unassembled WGS sequence"/>
</dbReference>
<evidence type="ECO:0000256" key="6">
    <source>
        <dbReference type="ARBA" id="ARBA00022525"/>
    </source>
</evidence>
<evidence type="ECO:0000256" key="17">
    <source>
        <dbReference type="ARBA" id="ARBA00034059"/>
    </source>
</evidence>
<comment type="catalytic activity">
    <reaction evidence="13">
        <text>pyranose + acceptor = pyranos-2-ulose + reduced acceptor.</text>
        <dbReference type="EC" id="1.1.99.29"/>
    </reaction>
</comment>
<gene>
    <name evidence="23" type="ORF">BDN70DRAFT_937016</name>
</gene>
<protein>
    <recommendedName>
        <fullName evidence="5">pyranose dehydrogenase (acceptor)</fullName>
        <ecNumber evidence="5">1.1.99.29</ecNumber>
    </recommendedName>
</protein>
<dbReference type="GO" id="GO:0050660">
    <property type="term" value="F:flavin adenine dinucleotide binding"/>
    <property type="evidence" value="ECO:0007669"/>
    <property type="project" value="InterPro"/>
</dbReference>
<evidence type="ECO:0000256" key="13">
    <source>
        <dbReference type="ARBA" id="ARBA00033986"/>
    </source>
</evidence>
<dbReference type="PIRSF" id="PIRSF000137">
    <property type="entry name" value="Alcohol_oxidase"/>
    <property type="match status" value="1"/>
</dbReference>
<dbReference type="PROSITE" id="PS00623">
    <property type="entry name" value="GMC_OXRED_1"/>
    <property type="match status" value="1"/>
</dbReference>
<feature type="domain" description="Glucose-methanol-choline oxidoreductase N-terminal" evidence="21">
    <location>
        <begin position="91"/>
        <end position="114"/>
    </location>
</feature>